<dbReference type="InterPro" id="IPR018316">
    <property type="entry name" value="Tubulin/FtsZ_2-layer-sand-dom"/>
</dbReference>
<dbReference type="Proteomes" id="UP000234681">
    <property type="component" value="Chromosome 3"/>
</dbReference>
<sequence length="66" mass="7444">MMITGDPCHSHYLIVTIIFQGPTSMKEVDMQMPAIQSKNSSYFVEWIPQDHQGVHVQRPAMGPEDG</sequence>
<evidence type="ECO:0000313" key="8">
    <source>
        <dbReference type="Proteomes" id="UP000234681"/>
    </source>
</evidence>
<dbReference type="Gene3D" id="3.30.1330.20">
    <property type="entry name" value="Tubulin/FtsZ, C-terminal domain"/>
    <property type="match status" value="1"/>
</dbReference>
<dbReference type="InterPro" id="IPR002453">
    <property type="entry name" value="Beta_tubulin"/>
</dbReference>
<evidence type="ECO:0000256" key="2">
    <source>
        <dbReference type="ARBA" id="ARBA00009636"/>
    </source>
</evidence>
<dbReference type="GO" id="GO:0007017">
    <property type="term" value="P:microtubule-based process"/>
    <property type="evidence" value="ECO:0007669"/>
    <property type="project" value="InterPro"/>
</dbReference>
<dbReference type="Pfam" id="PF03953">
    <property type="entry name" value="Tubulin_C"/>
    <property type="match status" value="1"/>
</dbReference>
<comment type="cofactor">
    <cofactor evidence="1">
        <name>Mg(2+)</name>
        <dbReference type="ChEBI" id="CHEBI:18420"/>
    </cofactor>
</comment>
<keyword evidence="3" id="KW-0493">Microtubule</keyword>
<dbReference type="PRINTS" id="PR01163">
    <property type="entry name" value="BETATUBULIN"/>
</dbReference>
<reference evidence="8" key="1">
    <citation type="submission" date="2005-09" db="EMBL/GenBank/DDBJ databases">
        <authorList>
            <person name="Mural R.J."/>
            <person name="Li P.W."/>
            <person name="Adams M.D."/>
            <person name="Amanatides P.G."/>
            <person name="Baden-Tillson H."/>
            <person name="Barnstead M."/>
            <person name="Chin S.H."/>
            <person name="Dew I."/>
            <person name="Evans C.A."/>
            <person name="Ferriera S."/>
            <person name="Flanigan M."/>
            <person name="Fosler C."/>
            <person name="Glodek A."/>
            <person name="Gu Z."/>
            <person name="Holt R.A."/>
            <person name="Jennings D."/>
            <person name="Kraft C.L."/>
            <person name="Lu F."/>
            <person name="Nguyen T."/>
            <person name="Nusskern D.R."/>
            <person name="Pfannkoch C.M."/>
            <person name="Sitter C."/>
            <person name="Sutton G.G."/>
            <person name="Venter J.C."/>
            <person name="Wang Z."/>
            <person name="Woodage T."/>
            <person name="Zheng X.H."/>
            <person name="Zhong F."/>
        </authorList>
    </citation>
    <scope>NUCLEOTIDE SEQUENCE [LARGE SCALE GENOMIC DNA]</scope>
    <source>
        <strain>BN</strain>
        <strain evidence="8">Sprague-Dawley</strain>
    </source>
</reference>
<evidence type="ECO:0000256" key="5">
    <source>
        <dbReference type="ARBA" id="ARBA00023134"/>
    </source>
</evidence>
<keyword evidence="4" id="KW-0547">Nucleotide-binding</keyword>
<comment type="similarity">
    <text evidence="2">Belongs to the tubulin family.</text>
</comment>
<dbReference type="EMBL" id="CH473949">
    <property type="protein sequence ID" value="EDL79262.1"/>
    <property type="molecule type" value="Genomic_DNA"/>
</dbReference>
<evidence type="ECO:0000256" key="4">
    <source>
        <dbReference type="ARBA" id="ARBA00022741"/>
    </source>
</evidence>
<evidence type="ECO:0000313" key="7">
    <source>
        <dbReference type="EMBL" id="EDL79262.1"/>
    </source>
</evidence>
<dbReference type="AlphaFoldDB" id="A6HML1"/>
<protein>
    <submittedName>
        <fullName evidence="7">RCG26741</fullName>
    </submittedName>
</protein>
<accession>A6HML1</accession>
<dbReference type="GO" id="GO:0005200">
    <property type="term" value="F:structural constituent of cytoskeleton"/>
    <property type="evidence" value="ECO:0007669"/>
    <property type="project" value="InterPro"/>
</dbReference>
<dbReference type="SUPFAM" id="SSF55307">
    <property type="entry name" value="Tubulin C-terminal domain-like"/>
    <property type="match status" value="1"/>
</dbReference>
<gene>
    <name evidence="7" type="ORF">rCG_26741</name>
</gene>
<dbReference type="InterPro" id="IPR008280">
    <property type="entry name" value="Tub_FtsZ_C"/>
</dbReference>
<dbReference type="GO" id="GO:0003924">
    <property type="term" value="F:GTPase activity"/>
    <property type="evidence" value="ECO:0007669"/>
    <property type="project" value="InterPro"/>
</dbReference>
<proteinExistence type="inferred from homology"/>
<organism evidence="7 8">
    <name type="scientific">Rattus norvegicus</name>
    <name type="common">Rat</name>
    <dbReference type="NCBI Taxonomy" id="10116"/>
    <lineage>
        <taxon>Eukaryota</taxon>
        <taxon>Metazoa</taxon>
        <taxon>Chordata</taxon>
        <taxon>Craniata</taxon>
        <taxon>Vertebrata</taxon>
        <taxon>Euteleostomi</taxon>
        <taxon>Mammalia</taxon>
        <taxon>Eutheria</taxon>
        <taxon>Euarchontoglires</taxon>
        <taxon>Glires</taxon>
        <taxon>Rodentia</taxon>
        <taxon>Myomorpha</taxon>
        <taxon>Muroidea</taxon>
        <taxon>Muridae</taxon>
        <taxon>Murinae</taxon>
        <taxon>Rattus</taxon>
    </lineage>
</organism>
<evidence type="ECO:0000259" key="6">
    <source>
        <dbReference type="Pfam" id="PF03953"/>
    </source>
</evidence>
<name>A6HML1_RAT</name>
<dbReference type="GO" id="GO:0005525">
    <property type="term" value="F:GTP binding"/>
    <property type="evidence" value="ECO:0007669"/>
    <property type="project" value="UniProtKB-KW"/>
</dbReference>
<dbReference type="InterPro" id="IPR037103">
    <property type="entry name" value="Tubulin/FtsZ-like_C"/>
</dbReference>
<evidence type="ECO:0000256" key="1">
    <source>
        <dbReference type="ARBA" id="ARBA00001946"/>
    </source>
</evidence>
<feature type="non-terminal residue" evidence="7">
    <location>
        <position position="66"/>
    </location>
</feature>
<keyword evidence="5" id="KW-0342">GTP-binding</keyword>
<dbReference type="GO" id="GO:0005874">
    <property type="term" value="C:microtubule"/>
    <property type="evidence" value="ECO:0007669"/>
    <property type="project" value="UniProtKB-KW"/>
</dbReference>
<feature type="domain" description="Tubulin/FtsZ 2-layer sandwich" evidence="6">
    <location>
        <begin position="1"/>
        <end position="63"/>
    </location>
</feature>
<evidence type="ECO:0000256" key="3">
    <source>
        <dbReference type="ARBA" id="ARBA00022701"/>
    </source>
</evidence>